<dbReference type="EMBL" id="LCLO01000002">
    <property type="protein sequence ID" value="KKU19586.1"/>
    <property type="molecule type" value="Genomic_DNA"/>
</dbReference>
<evidence type="ECO:0000256" key="1">
    <source>
        <dbReference type="ARBA" id="ARBA00008213"/>
    </source>
</evidence>
<name>A0A0G1NGI5_9BACT</name>
<keyword evidence="3 8" id="KW-0805">Transcription regulation</keyword>
<reference evidence="12 13" key="1">
    <citation type="journal article" date="2015" name="Nature">
        <title>rRNA introns, odd ribosomes, and small enigmatic genomes across a large radiation of phyla.</title>
        <authorList>
            <person name="Brown C.T."/>
            <person name="Hug L.A."/>
            <person name="Thomas B.C."/>
            <person name="Sharon I."/>
            <person name="Castelle C.J."/>
            <person name="Singh A."/>
            <person name="Wilkins M.J."/>
            <person name="Williams K.H."/>
            <person name="Banfield J.F."/>
        </authorList>
    </citation>
    <scope>NUCLEOTIDE SEQUENCE [LARGE SCALE GENOMIC DNA]</scope>
</reference>
<feature type="domain" description="Transcription elongation factor GreA/GreB N-terminal" evidence="11">
    <location>
        <begin position="7"/>
        <end position="73"/>
    </location>
</feature>
<dbReference type="InterPro" id="IPR023459">
    <property type="entry name" value="Tscrpt_elong_fac_GreA/B_fam"/>
</dbReference>
<evidence type="ECO:0000256" key="3">
    <source>
        <dbReference type="ARBA" id="ARBA00023015"/>
    </source>
</evidence>
<dbReference type="GO" id="GO:0032784">
    <property type="term" value="P:regulation of DNA-templated transcription elongation"/>
    <property type="evidence" value="ECO:0007669"/>
    <property type="project" value="UniProtKB-UniRule"/>
</dbReference>
<evidence type="ECO:0000256" key="7">
    <source>
        <dbReference type="ARBA" id="ARBA00030776"/>
    </source>
</evidence>
<dbReference type="PATRIC" id="fig|1618614.3.peg.17"/>
<dbReference type="InterPro" id="IPR001437">
    <property type="entry name" value="Tscrpt_elong_fac_GreA/B_C"/>
</dbReference>
<dbReference type="PANTHER" id="PTHR30437">
    <property type="entry name" value="TRANSCRIPTION ELONGATION FACTOR GREA"/>
    <property type="match status" value="1"/>
</dbReference>
<organism evidence="12 13">
    <name type="scientific">Candidatus Azambacteria bacterium GW2011_GWA2_45_90</name>
    <dbReference type="NCBI Taxonomy" id="1618614"/>
    <lineage>
        <taxon>Bacteria</taxon>
        <taxon>Candidatus Azamiibacteriota</taxon>
    </lineage>
</organism>
<dbReference type="Pfam" id="PF03449">
    <property type="entry name" value="GreA_GreB_N"/>
    <property type="match status" value="1"/>
</dbReference>
<dbReference type="Proteomes" id="UP000034644">
    <property type="component" value="Unassembled WGS sequence"/>
</dbReference>
<comment type="function">
    <text evidence="6 8 9">Necessary for efficient RNA polymerase transcription elongation past template-encoded arresting sites. The arresting sites in DNA have the property of trapping a certain fraction of elongating RNA polymerases that pass through, resulting in locked ternary complexes. Cleavage of the nascent transcript by cleavage factors such as GreA or GreB allows the resumption of elongation from the new 3'terminus. GreA releases sequences of 2 to 3 nucleotides.</text>
</comment>
<dbReference type="InterPro" id="IPR006359">
    <property type="entry name" value="Tscrpt_elong_fac_GreA"/>
</dbReference>
<evidence type="ECO:0000313" key="13">
    <source>
        <dbReference type="Proteomes" id="UP000034644"/>
    </source>
</evidence>
<dbReference type="Gene3D" id="1.10.287.180">
    <property type="entry name" value="Transcription elongation factor, GreA/GreB, N-terminal domain"/>
    <property type="match status" value="1"/>
</dbReference>
<dbReference type="PANTHER" id="PTHR30437:SF4">
    <property type="entry name" value="TRANSCRIPTION ELONGATION FACTOR GREA"/>
    <property type="match status" value="1"/>
</dbReference>
<dbReference type="PIRSF" id="PIRSF006092">
    <property type="entry name" value="GreA_GreB"/>
    <property type="match status" value="1"/>
</dbReference>
<evidence type="ECO:0000256" key="5">
    <source>
        <dbReference type="ARBA" id="ARBA00023163"/>
    </source>
</evidence>
<proteinExistence type="inferred from homology"/>
<dbReference type="InterPro" id="IPR028624">
    <property type="entry name" value="Tscrpt_elong_fac_GreA/B"/>
</dbReference>
<dbReference type="FunFam" id="3.10.50.30:FF:000001">
    <property type="entry name" value="Transcription elongation factor GreA"/>
    <property type="match status" value="1"/>
</dbReference>
<dbReference type="PROSITE" id="PS00829">
    <property type="entry name" value="GREAB_1"/>
    <property type="match status" value="1"/>
</dbReference>
<evidence type="ECO:0000259" key="10">
    <source>
        <dbReference type="Pfam" id="PF01272"/>
    </source>
</evidence>
<evidence type="ECO:0000259" key="11">
    <source>
        <dbReference type="Pfam" id="PF03449"/>
    </source>
</evidence>
<dbReference type="GO" id="GO:0006354">
    <property type="term" value="P:DNA-templated transcription elongation"/>
    <property type="evidence" value="ECO:0007669"/>
    <property type="project" value="TreeGrafter"/>
</dbReference>
<evidence type="ECO:0000256" key="6">
    <source>
        <dbReference type="ARBA" id="ARBA00024916"/>
    </source>
</evidence>
<dbReference type="SUPFAM" id="SSF46557">
    <property type="entry name" value="GreA transcript cleavage protein, N-terminal domain"/>
    <property type="match status" value="1"/>
</dbReference>
<keyword evidence="12" id="KW-0251">Elongation factor</keyword>
<feature type="domain" description="Transcription elongation factor GreA/GreB C-terminal" evidence="10">
    <location>
        <begin position="82"/>
        <end position="152"/>
    </location>
</feature>
<evidence type="ECO:0000256" key="4">
    <source>
        <dbReference type="ARBA" id="ARBA00023125"/>
    </source>
</evidence>
<keyword evidence="4 8" id="KW-0238">DNA-binding</keyword>
<evidence type="ECO:0000256" key="2">
    <source>
        <dbReference type="ARBA" id="ARBA00013729"/>
    </source>
</evidence>
<dbReference type="NCBIfam" id="NF001263">
    <property type="entry name" value="PRK00226.1-4"/>
    <property type="match status" value="1"/>
</dbReference>
<keyword evidence="12" id="KW-0648">Protein biosynthesis</keyword>
<dbReference type="NCBIfam" id="TIGR01462">
    <property type="entry name" value="greA"/>
    <property type="match status" value="1"/>
</dbReference>
<gene>
    <name evidence="8" type="primary">greA</name>
    <name evidence="12" type="ORF">UX27_C0002G0003</name>
</gene>
<dbReference type="FunFam" id="1.10.287.180:FF:000001">
    <property type="entry name" value="Transcription elongation factor GreA"/>
    <property type="match status" value="1"/>
</dbReference>
<evidence type="ECO:0000256" key="9">
    <source>
        <dbReference type="RuleBase" id="RU000556"/>
    </source>
</evidence>
<dbReference type="Gene3D" id="3.10.50.30">
    <property type="entry name" value="Transcription elongation factor, GreA/GreB, C-terminal domain"/>
    <property type="match status" value="1"/>
</dbReference>
<dbReference type="SUPFAM" id="SSF54534">
    <property type="entry name" value="FKBP-like"/>
    <property type="match status" value="1"/>
</dbReference>
<dbReference type="Pfam" id="PF01272">
    <property type="entry name" value="GreA_GreB"/>
    <property type="match status" value="1"/>
</dbReference>
<dbReference type="InterPro" id="IPR036953">
    <property type="entry name" value="GreA/GreB_C_sf"/>
</dbReference>
<comment type="similarity">
    <text evidence="1 8 9">Belongs to the GreA/GreB family.</text>
</comment>
<protein>
    <recommendedName>
        <fullName evidence="2 8">Transcription elongation factor GreA</fullName>
    </recommendedName>
    <alternativeName>
        <fullName evidence="7 8">Transcript cleavage factor GreA</fullName>
    </alternativeName>
</protein>
<comment type="caution">
    <text evidence="12">The sequence shown here is derived from an EMBL/GenBank/DDBJ whole genome shotgun (WGS) entry which is preliminary data.</text>
</comment>
<sequence>MPKQEFISEEGLEKLKKEVQELKTAKRQEIALRLQDAKALGDLSENAEYLEAKEAQAFNESKIIELEEVIRNTVLIEKNHKKNIVQIGSTIEVKSKNGKERFVIVGSEEADPLEGKISNESPLGKSFLDHKAGDQIEVQTPGGAVKYEIVKIG</sequence>
<evidence type="ECO:0000313" key="12">
    <source>
        <dbReference type="EMBL" id="KKU19586.1"/>
    </source>
</evidence>
<dbReference type="InterPro" id="IPR018151">
    <property type="entry name" value="TF_GreA/GreB_CS"/>
</dbReference>
<dbReference type="HAMAP" id="MF_00105">
    <property type="entry name" value="GreA_GreB"/>
    <property type="match status" value="1"/>
</dbReference>
<dbReference type="GO" id="GO:0003746">
    <property type="term" value="F:translation elongation factor activity"/>
    <property type="evidence" value="ECO:0007669"/>
    <property type="project" value="UniProtKB-KW"/>
</dbReference>
<dbReference type="GO" id="GO:0003677">
    <property type="term" value="F:DNA binding"/>
    <property type="evidence" value="ECO:0007669"/>
    <property type="project" value="UniProtKB-UniRule"/>
</dbReference>
<dbReference type="GO" id="GO:0070063">
    <property type="term" value="F:RNA polymerase binding"/>
    <property type="evidence" value="ECO:0007669"/>
    <property type="project" value="InterPro"/>
</dbReference>
<dbReference type="InterPro" id="IPR022691">
    <property type="entry name" value="Tscrpt_elong_fac_GreA/B_N"/>
</dbReference>
<dbReference type="InterPro" id="IPR036805">
    <property type="entry name" value="Tscrpt_elong_fac_GreA/B_N_sf"/>
</dbReference>
<evidence type="ECO:0000256" key="8">
    <source>
        <dbReference type="HAMAP-Rule" id="MF_00105"/>
    </source>
</evidence>
<keyword evidence="5 8" id="KW-0804">Transcription</keyword>
<accession>A0A0G1NGI5</accession>
<dbReference type="AlphaFoldDB" id="A0A0G1NGI5"/>